<dbReference type="PANTHER" id="PTHR43135:SF3">
    <property type="entry name" value="ALPHA-D-RIBOSE 1-METHYLPHOSPHONATE 5-TRIPHOSPHATE DIPHOSPHATASE"/>
    <property type="match status" value="1"/>
</dbReference>
<proteinExistence type="predicted"/>
<dbReference type="OrthoDB" id="3514520at2"/>
<reference evidence="1 2" key="1">
    <citation type="submission" date="2016-10" db="EMBL/GenBank/DDBJ databases">
        <authorList>
            <person name="de Groot N.N."/>
        </authorList>
    </citation>
    <scope>NUCLEOTIDE SEQUENCE [LARGE SCALE GENOMIC DNA]</scope>
    <source>
        <strain evidence="1 2">CGMCC 4.5506</strain>
    </source>
</reference>
<dbReference type="GO" id="GO:0016810">
    <property type="term" value="F:hydrolase activity, acting on carbon-nitrogen (but not peptide) bonds"/>
    <property type="evidence" value="ECO:0007669"/>
    <property type="project" value="InterPro"/>
</dbReference>
<dbReference type="Gene3D" id="2.30.40.10">
    <property type="entry name" value="Urease, subunit C, domain 1"/>
    <property type="match status" value="1"/>
</dbReference>
<dbReference type="SUPFAM" id="SSF51556">
    <property type="entry name" value="Metallo-dependent hydrolases"/>
    <property type="match status" value="1"/>
</dbReference>
<accession>A0A222VIR1</accession>
<dbReference type="InterPro" id="IPR011059">
    <property type="entry name" value="Metal-dep_hydrolase_composite"/>
</dbReference>
<dbReference type="Gene3D" id="3.20.20.140">
    <property type="entry name" value="Metal-dependent hydrolases"/>
    <property type="match status" value="1"/>
</dbReference>
<protein>
    <submittedName>
        <fullName evidence="1">Imidazolonepropionase</fullName>
    </submittedName>
</protein>
<dbReference type="RefSeq" id="WP_091801347.1">
    <property type="nucleotide sequence ID" value="NZ_CP016353.1"/>
</dbReference>
<organism evidence="1 2">
    <name type="scientific">Prauserella marina</name>
    <dbReference type="NCBI Taxonomy" id="530584"/>
    <lineage>
        <taxon>Bacteria</taxon>
        <taxon>Bacillati</taxon>
        <taxon>Actinomycetota</taxon>
        <taxon>Actinomycetes</taxon>
        <taxon>Pseudonocardiales</taxon>
        <taxon>Pseudonocardiaceae</taxon>
        <taxon>Prauserella</taxon>
    </lineage>
</organism>
<evidence type="ECO:0000313" key="1">
    <source>
        <dbReference type="EMBL" id="SDC67971.1"/>
    </source>
</evidence>
<dbReference type="Proteomes" id="UP000199494">
    <property type="component" value="Unassembled WGS sequence"/>
</dbReference>
<dbReference type="InterPro" id="IPR032466">
    <property type="entry name" value="Metal_Hydrolase"/>
</dbReference>
<evidence type="ECO:0000313" key="2">
    <source>
        <dbReference type="Proteomes" id="UP000199494"/>
    </source>
</evidence>
<dbReference type="EMBL" id="FMZE01000003">
    <property type="protein sequence ID" value="SDC67971.1"/>
    <property type="molecule type" value="Genomic_DNA"/>
</dbReference>
<dbReference type="PANTHER" id="PTHR43135">
    <property type="entry name" value="ALPHA-D-RIBOSE 1-METHYLPHOSPHONATE 5-TRIPHOSPHATE DIPHOSPHATASE"/>
    <property type="match status" value="1"/>
</dbReference>
<dbReference type="InterPro" id="IPR051781">
    <property type="entry name" value="Metallo-dep_Hydrolase"/>
</dbReference>
<keyword evidence="2" id="KW-1185">Reference proteome</keyword>
<dbReference type="STRING" id="530584.SAMN05421630_103166"/>
<dbReference type="InterPro" id="IPR006680">
    <property type="entry name" value="Amidohydro-rel"/>
</dbReference>
<name>A0A222VIR1_9PSEU</name>
<gene>
    <name evidence="1" type="ORF">SAMN05421630_103166</name>
</gene>
<dbReference type="PROSITE" id="PS01137">
    <property type="entry name" value="TATD_1"/>
    <property type="match status" value="1"/>
</dbReference>
<dbReference type="KEGG" id="pmad:BAY61_01070"/>
<sequence>MSHAETTIISRVRVFTGEGPVRDDVDVVVSNGRIERVSVERVDLPGARVIHGAGKTLIPGLIDAHVHLDYLTARSRPHAAVWTRFMLRSALRKLLENGITGIRCMGDPLGQITKLKRKVNAGKIAGPRMSAAGPVLTAHGGHPSSTVCGDNPWLRRNMVVHLDNEDDARAAVRRLHGAGVDVIKFVYQGGRYAESDVVLGKLPLDVVKAIITEAHRLGLPASGHTHYEDDVNDLLDAGVDSLEHGVIEHDLAEGDTVSRWKAAGTKLVPTLTIAAFVKDENGKPYLDRASRNLARAAEAGVPIVAGTDSMVGAMPANSLHDELRHMVAAGLSPADALSAATADAANFLGLEGRGMIAEGAVADLVLLNSDPLEEIENVGDIDRVFQDGRIVYHTQVPKRPVLREYVAREPTLSFVDRTKATASSEAFLRYDTSQFAEDGVRVLSYVDSETGTLLRRESVTSGPDLVTLQWTCEIPADDTELHAERTERHVKLEGRFQGTPVSRTYPLRGRIWMQSLMFDPATFVVGPDEKLSIVSMGTSGRGALELTDFEVAKTGSTSQGRREVVTAELVMPQWKRFWGALLTYDADSGDLLRYQIRGKKASTVERVV</sequence>
<dbReference type="SUPFAM" id="SSF51338">
    <property type="entry name" value="Composite domain of metallo-dependent hydrolases"/>
    <property type="match status" value="1"/>
</dbReference>
<dbReference type="Pfam" id="PF01979">
    <property type="entry name" value="Amidohydro_1"/>
    <property type="match status" value="1"/>
</dbReference>
<dbReference type="InterPro" id="IPR018228">
    <property type="entry name" value="DNase_TatD-rel_CS"/>
</dbReference>
<dbReference type="AlphaFoldDB" id="A0A222VIR1"/>